<keyword evidence="1" id="KW-0175">Coiled coil</keyword>
<dbReference type="Proteomes" id="UP000621492">
    <property type="component" value="Unassembled WGS sequence"/>
</dbReference>
<proteinExistence type="predicted"/>
<dbReference type="Pfam" id="PF07083">
    <property type="entry name" value="DUF1351"/>
    <property type="match status" value="1"/>
</dbReference>
<keyword evidence="3" id="KW-1185">Reference proteome</keyword>
<evidence type="ECO:0000313" key="2">
    <source>
        <dbReference type="EMBL" id="GGB43427.1"/>
    </source>
</evidence>
<organism evidence="2 3">
    <name type="scientific">Lentibacillus populi</name>
    <dbReference type="NCBI Taxonomy" id="1827502"/>
    <lineage>
        <taxon>Bacteria</taxon>
        <taxon>Bacillati</taxon>
        <taxon>Bacillota</taxon>
        <taxon>Bacilli</taxon>
        <taxon>Bacillales</taxon>
        <taxon>Bacillaceae</taxon>
        <taxon>Lentibacillus</taxon>
    </lineage>
</organism>
<protein>
    <recommendedName>
        <fullName evidence="4">DUF1351 domain-containing protein</fullName>
    </recommendedName>
</protein>
<dbReference type="InterPro" id="IPR009785">
    <property type="entry name" value="Prophage_Lj928_Orf309"/>
</dbReference>
<evidence type="ECO:0008006" key="4">
    <source>
        <dbReference type="Google" id="ProtNLM"/>
    </source>
</evidence>
<reference evidence="2" key="1">
    <citation type="journal article" date="2014" name="Int. J. Syst. Evol. Microbiol.">
        <title>Complete genome sequence of Corynebacterium casei LMG S-19264T (=DSM 44701T), isolated from a smear-ripened cheese.</title>
        <authorList>
            <consortium name="US DOE Joint Genome Institute (JGI-PGF)"/>
            <person name="Walter F."/>
            <person name="Albersmeier A."/>
            <person name="Kalinowski J."/>
            <person name="Ruckert C."/>
        </authorList>
    </citation>
    <scope>NUCLEOTIDE SEQUENCE</scope>
    <source>
        <strain evidence="2">CGMCC 1.15454</strain>
    </source>
</reference>
<accession>A0A9W5X5F6</accession>
<dbReference type="RefSeq" id="WP_102416451.1">
    <property type="nucleotide sequence ID" value="NZ_BMJD01000014.1"/>
</dbReference>
<dbReference type="AlphaFoldDB" id="A0A9W5X5F6"/>
<dbReference type="EMBL" id="BMJD01000014">
    <property type="protein sequence ID" value="GGB43427.1"/>
    <property type="molecule type" value="Genomic_DNA"/>
</dbReference>
<feature type="coiled-coil region" evidence="1">
    <location>
        <begin position="54"/>
        <end position="89"/>
    </location>
</feature>
<reference evidence="2" key="2">
    <citation type="submission" date="2020-09" db="EMBL/GenBank/DDBJ databases">
        <authorList>
            <person name="Sun Q."/>
            <person name="Zhou Y."/>
        </authorList>
    </citation>
    <scope>NUCLEOTIDE SEQUENCE</scope>
    <source>
        <strain evidence="2">CGMCC 1.15454</strain>
    </source>
</reference>
<feature type="coiled-coil region" evidence="1">
    <location>
        <begin position="147"/>
        <end position="174"/>
    </location>
</feature>
<name>A0A9W5X5F6_9BACI</name>
<gene>
    <name evidence="2" type="ORF">GCM10011409_21300</name>
</gene>
<evidence type="ECO:0000256" key="1">
    <source>
        <dbReference type="SAM" id="Coils"/>
    </source>
</evidence>
<evidence type="ECO:0000313" key="3">
    <source>
        <dbReference type="Proteomes" id="UP000621492"/>
    </source>
</evidence>
<sequence length="298" mass="34251">MNELQVKTITLEPAKVVFNHEEIEKDLEKNLQKYSGLTFTEDDATECRKTIADLRKGKKAVDEYRKDIKKQLNEPVKEFEDKCKALNKKFDEVIDPLIEQSDAFEIKRRDEKRIKVQEVIGQLIEDFDLYEKHAVELVVLDSHLTKSKTMKSIAEELETQAAQLKTKQDKEAADKELIASTVKLANVENGIKLSESAYISLIDYRDVESIKQQIADDAEKEVEKQTKKEEPKIEPHPIFEPKVEEIPFTNPTEPIHPVIDDKPEVFEVYKVTGTEQQLSALESFMTSQGLGWEVVDSE</sequence>
<comment type="caution">
    <text evidence="2">The sequence shown here is derived from an EMBL/GenBank/DDBJ whole genome shotgun (WGS) entry which is preliminary data.</text>
</comment>